<dbReference type="Gene3D" id="3.90.1480.20">
    <property type="entry name" value="Glycosyl transferase family 29"/>
    <property type="match status" value="1"/>
</dbReference>
<evidence type="ECO:0000256" key="3">
    <source>
        <dbReference type="ARBA" id="ARBA00022676"/>
    </source>
</evidence>
<evidence type="ECO:0000313" key="13">
    <source>
        <dbReference type="Proteomes" id="UP000006727"/>
    </source>
</evidence>
<keyword evidence="5" id="KW-0812">Transmembrane</keyword>
<reference evidence="12" key="3">
    <citation type="submission" date="2020-12" db="UniProtKB">
        <authorList>
            <consortium name="EnsemblPlants"/>
        </authorList>
    </citation>
    <scope>IDENTIFICATION</scope>
</reference>
<protein>
    <recommendedName>
        <fullName evidence="14">Sialyltransferase-like protein</fullName>
    </recommendedName>
</protein>
<keyword evidence="8" id="KW-0333">Golgi apparatus</keyword>
<gene>
    <name evidence="11" type="ORF">PHYPA_010931</name>
</gene>
<comment type="subcellular location">
    <subcellularLocation>
        <location evidence="1">Golgi apparatus membrane</location>
        <topology evidence="1">Single-pass type II membrane protein</topology>
    </subcellularLocation>
</comment>
<accession>A0A2K1KD92</accession>
<evidence type="ECO:0000256" key="4">
    <source>
        <dbReference type="ARBA" id="ARBA00022679"/>
    </source>
</evidence>
<name>A0A2K1KD92_PHYPA</name>
<keyword evidence="3" id="KW-0328">Glycosyltransferase</keyword>
<keyword evidence="7" id="KW-1133">Transmembrane helix</keyword>
<dbReference type="GO" id="GO:0000139">
    <property type="term" value="C:Golgi membrane"/>
    <property type="evidence" value="ECO:0007669"/>
    <property type="project" value="UniProtKB-SubCell"/>
</dbReference>
<keyword evidence="4" id="KW-0808">Transferase</keyword>
<sequence>MTKLERAPSRLLKLLMLALVSSAVYYVKLASNARSRSNRYMNLDADRSTMVNFQQEFIQCVREKGMGMDVRPVTECKVKLLFTDPSAAIWKEPASGELEGIVYEFDLCSLIGLWEKVRNSITILTREYIDGLPNGWRDYAWKRINKGYRSMCSNITLCNEKLAPVIPSTPPFIPRQYGRCAVVGNSNDLLQDLFGAEIDEFDAVIRMNGAPVENYTHYVGEKTTFRILNRGSAKALDKIVALSGKEDHEEVPILNPVYLMVGAPLGKSAKGTGVKAIEFALSVCEMVDIYGFTVDPGYLEWTRYFSESRRGHAPLQGRAYYQTMECLGDSFTPTEILYEQATCELEQQHLERRGPPGFVSQRVAIILNSRRAHRSNLLDACKLWAQGATLTLNMSTSAMDHQKAVSGIRQYALDQESGSGMLCIKPE</sequence>
<evidence type="ECO:0000256" key="5">
    <source>
        <dbReference type="ARBA" id="ARBA00022692"/>
    </source>
</evidence>
<evidence type="ECO:0000256" key="1">
    <source>
        <dbReference type="ARBA" id="ARBA00004323"/>
    </source>
</evidence>
<dbReference type="Gramene" id="Pp3c7_26950V3.1">
    <property type="protein sequence ID" value="Pp3c7_26950V3.1"/>
    <property type="gene ID" value="Pp3c7_26950"/>
</dbReference>
<dbReference type="GO" id="GO:0009860">
    <property type="term" value="P:pollen tube growth"/>
    <property type="evidence" value="ECO:0007669"/>
    <property type="project" value="EnsemblPlants"/>
</dbReference>
<evidence type="ECO:0000313" key="11">
    <source>
        <dbReference type="EMBL" id="PNR51743.1"/>
    </source>
</evidence>
<reference evidence="11 13" key="1">
    <citation type="journal article" date="2008" name="Science">
        <title>The Physcomitrella genome reveals evolutionary insights into the conquest of land by plants.</title>
        <authorList>
            <person name="Rensing S."/>
            <person name="Lang D."/>
            <person name="Zimmer A."/>
            <person name="Terry A."/>
            <person name="Salamov A."/>
            <person name="Shapiro H."/>
            <person name="Nishiyama T."/>
            <person name="Perroud P.-F."/>
            <person name="Lindquist E."/>
            <person name="Kamisugi Y."/>
            <person name="Tanahashi T."/>
            <person name="Sakakibara K."/>
            <person name="Fujita T."/>
            <person name="Oishi K."/>
            <person name="Shin-I T."/>
            <person name="Kuroki Y."/>
            <person name="Toyoda A."/>
            <person name="Suzuki Y."/>
            <person name="Hashimoto A."/>
            <person name="Yamaguchi K."/>
            <person name="Sugano A."/>
            <person name="Kohara Y."/>
            <person name="Fujiyama A."/>
            <person name="Anterola A."/>
            <person name="Aoki S."/>
            <person name="Ashton N."/>
            <person name="Barbazuk W.B."/>
            <person name="Barker E."/>
            <person name="Bennetzen J."/>
            <person name="Bezanilla M."/>
            <person name="Blankenship R."/>
            <person name="Cho S.H."/>
            <person name="Dutcher S."/>
            <person name="Estelle M."/>
            <person name="Fawcett J.A."/>
            <person name="Gundlach H."/>
            <person name="Hanada K."/>
            <person name="Heyl A."/>
            <person name="Hicks K.A."/>
            <person name="Hugh J."/>
            <person name="Lohr M."/>
            <person name="Mayer K."/>
            <person name="Melkozernov A."/>
            <person name="Murata T."/>
            <person name="Nelson D."/>
            <person name="Pils B."/>
            <person name="Prigge M."/>
            <person name="Reiss B."/>
            <person name="Renner T."/>
            <person name="Rombauts S."/>
            <person name="Rushton P."/>
            <person name="Sanderfoot A."/>
            <person name="Schween G."/>
            <person name="Shiu S.-H."/>
            <person name="Stueber K."/>
            <person name="Theodoulou F.L."/>
            <person name="Tu H."/>
            <person name="Van de Peer Y."/>
            <person name="Verrier P.J."/>
            <person name="Waters E."/>
            <person name="Wood A."/>
            <person name="Yang L."/>
            <person name="Cove D."/>
            <person name="Cuming A."/>
            <person name="Hasebe M."/>
            <person name="Lucas S."/>
            <person name="Mishler D.B."/>
            <person name="Reski R."/>
            <person name="Grigoriev I."/>
            <person name="Quatrano R.S."/>
            <person name="Boore J.L."/>
        </authorList>
    </citation>
    <scope>NUCLEOTIDE SEQUENCE [LARGE SCALE GENOMIC DNA]</scope>
    <source>
        <strain evidence="12 13">cv. Gransden 2004</strain>
    </source>
</reference>
<evidence type="ECO:0000313" key="12">
    <source>
        <dbReference type="EnsemblPlants" id="Pp3c7_26950V3.1"/>
    </source>
</evidence>
<keyword evidence="13" id="KW-1185">Reference proteome</keyword>
<dbReference type="Pfam" id="PF00777">
    <property type="entry name" value="Glyco_transf_29"/>
    <property type="match status" value="1"/>
</dbReference>
<evidence type="ECO:0000256" key="10">
    <source>
        <dbReference type="ARBA" id="ARBA00023180"/>
    </source>
</evidence>
<dbReference type="EMBL" id="ABEU02000007">
    <property type="protein sequence ID" value="PNR51743.1"/>
    <property type="molecule type" value="Genomic_DNA"/>
</dbReference>
<dbReference type="InParanoid" id="A0A2K1KD92"/>
<dbReference type="PANTHER" id="PTHR47379">
    <property type="entry name" value="SIALYLTRANSFERASE-LIKE PROTEIN 2"/>
    <property type="match status" value="1"/>
</dbReference>
<dbReference type="InterPro" id="IPR038578">
    <property type="entry name" value="GT29-like_sf"/>
</dbReference>
<dbReference type="InterPro" id="IPR001675">
    <property type="entry name" value="Glyco_trans_29"/>
</dbReference>
<dbReference type="EnsemblPlants" id="Pp3c7_26950V3.1">
    <property type="protein sequence ID" value="Pp3c7_26950V3.1"/>
    <property type="gene ID" value="Pp3c7_26950"/>
</dbReference>
<evidence type="ECO:0008006" key="14">
    <source>
        <dbReference type="Google" id="ProtNLM"/>
    </source>
</evidence>
<comment type="similarity">
    <text evidence="2">Belongs to the glycosyltransferase 29 family.</text>
</comment>
<dbReference type="STRING" id="3218.A0A2K1KD92"/>
<evidence type="ECO:0000256" key="7">
    <source>
        <dbReference type="ARBA" id="ARBA00022989"/>
    </source>
</evidence>
<reference evidence="11 13" key="2">
    <citation type="journal article" date="2018" name="Plant J.">
        <title>The Physcomitrella patens chromosome-scale assembly reveals moss genome structure and evolution.</title>
        <authorList>
            <person name="Lang D."/>
            <person name="Ullrich K.K."/>
            <person name="Murat F."/>
            <person name="Fuchs J."/>
            <person name="Jenkins J."/>
            <person name="Haas F.B."/>
            <person name="Piednoel M."/>
            <person name="Gundlach H."/>
            <person name="Van Bel M."/>
            <person name="Meyberg R."/>
            <person name="Vives C."/>
            <person name="Morata J."/>
            <person name="Symeonidi A."/>
            <person name="Hiss M."/>
            <person name="Muchero W."/>
            <person name="Kamisugi Y."/>
            <person name="Saleh O."/>
            <person name="Blanc G."/>
            <person name="Decker E.L."/>
            <person name="van Gessel N."/>
            <person name="Grimwood J."/>
            <person name="Hayes R.D."/>
            <person name="Graham S.W."/>
            <person name="Gunter L.E."/>
            <person name="McDaniel S.F."/>
            <person name="Hoernstein S.N.W."/>
            <person name="Larsson A."/>
            <person name="Li F.W."/>
            <person name="Perroud P.F."/>
            <person name="Phillips J."/>
            <person name="Ranjan P."/>
            <person name="Rokshar D.S."/>
            <person name="Rothfels C.J."/>
            <person name="Schneider L."/>
            <person name="Shu S."/>
            <person name="Stevenson D.W."/>
            <person name="Thummler F."/>
            <person name="Tillich M."/>
            <person name="Villarreal Aguilar J.C."/>
            <person name="Widiez T."/>
            <person name="Wong G.K."/>
            <person name="Wymore A."/>
            <person name="Zhang Y."/>
            <person name="Zimmer A.D."/>
            <person name="Quatrano R.S."/>
            <person name="Mayer K.F.X."/>
            <person name="Goodstein D."/>
            <person name="Casacuberta J.M."/>
            <person name="Vandepoele K."/>
            <person name="Reski R."/>
            <person name="Cuming A.C."/>
            <person name="Tuskan G.A."/>
            <person name="Maumus F."/>
            <person name="Salse J."/>
            <person name="Schmutz J."/>
            <person name="Rensing S.A."/>
        </authorList>
    </citation>
    <scope>NUCLEOTIDE SEQUENCE [LARGE SCALE GENOMIC DNA]</scope>
    <source>
        <strain evidence="12 13">cv. Gransden 2004</strain>
    </source>
</reference>
<evidence type="ECO:0000256" key="9">
    <source>
        <dbReference type="ARBA" id="ARBA00023136"/>
    </source>
</evidence>
<dbReference type="GO" id="GO:0005794">
    <property type="term" value="C:Golgi apparatus"/>
    <property type="evidence" value="ECO:0000318"/>
    <property type="project" value="GO_Central"/>
</dbReference>
<dbReference type="CDD" id="cd19952">
    <property type="entry name" value="GT29"/>
    <property type="match status" value="1"/>
</dbReference>
<organism evidence="11">
    <name type="scientific">Physcomitrium patens</name>
    <name type="common">Spreading-leaved earth moss</name>
    <name type="synonym">Physcomitrella patens</name>
    <dbReference type="NCBI Taxonomy" id="3218"/>
    <lineage>
        <taxon>Eukaryota</taxon>
        <taxon>Viridiplantae</taxon>
        <taxon>Streptophyta</taxon>
        <taxon>Embryophyta</taxon>
        <taxon>Bryophyta</taxon>
        <taxon>Bryophytina</taxon>
        <taxon>Bryopsida</taxon>
        <taxon>Funariidae</taxon>
        <taxon>Funariales</taxon>
        <taxon>Funariaceae</taxon>
        <taxon>Physcomitrium</taxon>
    </lineage>
</organism>
<dbReference type="FunCoup" id="A0A2K1KD92">
    <property type="interactions" value="1961"/>
</dbReference>
<dbReference type="Proteomes" id="UP000006727">
    <property type="component" value="Chromosome 7"/>
</dbReference>
<keyword evidence="9" id="KW-0472">Membrane</keyword>
<proteinExistence type="inferred from homology"/>
<dbReference type="PANTHER" id="PTHR47379:SF3">
    <property type="entry name" value="SIALYLTRANSFERASE-LIKE PROTEIN 2"/>
    <property type="match status" value="1"/>
</dbReference>
<keyword evidence="10" id="KW-0325">Glycoprotein</keyword>
<evidence type="ECO:0000256" key="8">
    <source>
        <dbReference type="ARBA" id="ARBA00023034"/>
    </source>
</evidence>
<dbReference type="AlphaFoldDB" id="A0A2K1KD92"/>
<keyword evidence="6" id="KW-0735">Signal-anchor</keyword>
<evidence type="ECO:0000256" key="6">
    <source>
        <dbReference type="ARBA" id="ARBA00022968"/>
    </source>
</evidence>
<dbReference type="GO" id="GO:0009846">
    <property type="term" value="P:pollen germination"/>
    <property type="evidence" value="ECO:0007669"/>
    <property type="project" value="EnsemblPlants"/>
</dbReference>
<dbReference type="PaxDb" id="3218-PP1S457_24V6.1"/>
<dbReference type="GO" id="GO:0008373">
    <property type="term" value="F:sialyltransferase activity"/>
    <property type="evidence" value="ECO:0007669"/>
    <property type="project" value="InterPro"/>
</dbReference>
<evidence type="ECO:0000256" key="2">
    <source>
        <dbReference type="ARBA" id="ARBA00006003"/>
    </source>
</evidence>